<dbReference type="SUPFAM" id="SSF53098">
    <property type="entry name" value="Ribonuclease H-like"/>
    <property type="match status" value="1"/>
</dbReference>
<dbReference type="CDD" id="cd06222">
    <property type="entry name" value="RNase_H_like"/>
    <property type="match status" value="1"/>
</dbReference>
<dbReference type="GO" id="GO:0003676">
    <property type="term" value="F:nucleic acid binding"/>
    <property type="evidence" value="ECO:0007669"/>
    <property type="project" value="InterPro"/>
</dbReference>
<dbReference type="InterPro" id="IPR002156">
    <property type="entry name" value="RNaseH_domain"/>
</dbReference>
<reference evidence="2" key="1">
    <citation type="journal article" date="2023" name="Plant J.">
        <title>Genome sequences and population genomics provide insights into the demographic history, inbreeding, and mutation load of two 'living fossil' tree species of Dipteronia.</title>
        <authorList>
            <person name="Feng Y."/>
            <person name="Comes H.P."/>
            <person name="Chen J."/>
            <person name="Zhu S."/>
            <person name="Lu R."/>
            <person name="Zhang X."/>
            <person name="Li P."/>
            <person name="Qiu J."/>
            <person name="Olsen K.M."/>
            <person name="Qiu Y."/>
        </authorList>
    </citation>
    <scope>NUCLEOTIDE SEQUENCE</scope>
    <source>
        <strain evidence="2">KIB01</strain>
    </source>
</reference>
<dbReference type="SUPFAM" id="SSF56672">
    <property type="entry name" value="DNA/RNA polymerases"/>
    <property type="match status" value="1"/>
</dbReference>
<name>A0AAE0CRV9_9ROSI</name>
<dbReference type="AlphaFoldDB" id="A0AAE0CRV9"/>
<dbReference type="InterPro" id="IPR036397">
    <property type="entry name" value="RNaseH_sf"/>
</dbReference>
<sequence length="618" mass="70750">MNSVRGQRDRRPRFHYERGWENKKGCLELIQAALKEGNGDNYMSKMVNKLGSCERNLQRWNKDNKRKLNESISLKRNELFCLSETGGLVDWTRYRKVERELDNLLYKEETLWHQRSRVLWLKWGDRNTKFFHAKAYARRSCNMIRELYDDDGIWQTKDEEMVIIINNYFSSPFSNSQPSSNDLEGVFGSVESRLLPHLRDFLDGQFTTYEIRCDLFQMNPSKAPSSDGFPVDFYQKFWPVIREDVTQLCLECLNRGRLVVRFNHYLLYLIPKVKKVERMSGLNPISLCNVIFKCISKAFAKRLRNVLNSVIADTQSAFIPGRCITDNDMVRMHACLASKGVSGVGVCRKGKCTGASGSPYARLVVMEGNSDSFLWKSLLWGRELLEKGSRWRVEDGQKILTYRDRWIPRLSTFKVFSPPVLGELTIVDMLHSINEKWNDNMVRQNFFKEDAESVEFLKNFQQVHVGEGGVSQRFSRRVLRRPPSLGLFKINTDVALSSRDKTTGLGVVIRDSDGRVMSSLCGNVGGCYEPHDADVMAILCGLQHTLETGLFPASLESVSLSLVILIKAKEIPNSKVGMIIHDILNLFDNACFIFCDCVPRSANKVAHGHAKLVLAYRG</sequence>
<proteinExistence type="predicted"/>
<dbReference type="PANTHER" id="PTHR47723:SF19">
    <property type="entry name" value="POLYNUCLEOTIDYL TRANSFERASE, RIBONUCLEASE H-LIKE SUPERFAMILY PROTEIN"/>
    <property type="match status" value="1"/>
</dbReference>
<evidence type="ECO:0000313" key="3">
    <source>
        <dbReference type="Proteomes" id="UP001280121"/>
    </source>
</evidence>
<dbReference type="PANTHER" id="PTHR47723">
    <property type="entry name" value="OS05G0353850 PROTEIN"/>
    <property type="match status" value="1"/>
</dbReference>
<accession>A0AAE0CRV9</accession>
<dbReference type="Gene3D" id="3.30.420.10">
    <property type="entry name" value="Ribonuclease H-like superfamily/Ribonuclease H"/>
    <property type="match status" value="1"/>
</dbReference>
<feature type="domain" description="RNase H type-1" evidence="1">
    <location>
        <begin position="491"/>
        <end position="611"/>
    </location>
</feature>
<comment type="caution">
    <text evidence="2">The sequence shown here is derived from an EMBL/GenBank/DDBJ whole genome shotgun (WGS) entry which is preliminary data.</text>
</comment>
<dbReference type="Pfam" id="PF13456">
    <property type="entry name" value="RVT_3"/>
    <property type="match status" value="1"/>
</dbReference>
<dbReference type="InterPro" id="IPR012337">
    <property type="entry name" value="RNaseH-like_sf"/>
</dbReference>
<protein>
    <recommendedName>
        <fullName evidence="1">RNase H type-1 domain-containing protein</fullName>
    </recommendedName>
</protein>
<evidence type="ECO:0000313" key="2">
    <source>
        <dbReference type="EMBL" id="KAK2661119.1"/>
    </source>
</evidence>
<dbReference type="InterPro" id="IPR053151">
    <property type="entry name" value="RNase_H-like"/>
</dbReference>
<evidence type="ECO:0000259" key="1">
    <source>
        <dbReference type="Pfam" id="PF13456"/>
    </source>
</evidence>
<dbReference type="GO" id="GO:0004523">
    <property type="term" value="F:RNA-DNA hybrid ribonuclease activity"/>
    <property type="evidence" value="ECO:0007669"/>
    <property type="project" value="InterPro"/>
</dbReference>
<dbReference type="Proteomes" id="UP001280121">
    <property type="component" value="Unassembled WGS sequence"/>
</dbReference>
<dbReference type="InterPro" id="IPR043502">
    <property type="entry name" value="DNA/RNA_pol_sf"/>
</dbReference>
<dbReference type="EMBL" id="JANJYI010000002">
    <property type="protein sequence ID" value="KAK2661119.1"/>
    <property type="molecule type" value="Genomic_DNA"/>
</dbReference>
<organism evidence="2 3">
    <name type="scientific">Dipteronia dyeriana</name>
    <dbReference type="NCBI Taxonomy" id="168575"/>
    <lineage>
        <taxon>Eukaryota</taxon>
        <taxon>Viridiplantae</taxon>
        <taxon>Streptophyta</taxon>
        <taxon>Embryophyta</taxon>
        <taxon>Tracheophyta</taxon>
        <taxon>Spermatophyta</taxon>
        <taxon>Magnoliopsida</taxon>
        <taxon>eudicotyledons</taxon>
        <taxon>Gunneridae</taxon>
        <taxon>Pentapetalae</taxon>
        <taxon>rosids</taxon>
        <taxon>malvids</taxon>
        <taxon>Sapindales</taxon>
        <taxon>Sapindaceae</taxon>
        <taxon>Hippocastanoideae</taxon>
        <taxon>Acereae</taxon>
        <taxon>Dipteronia</taxon>
    </lineage>
</organism>
<gene>
    <name evidence="2" type="ORF">Ddye_007652</name>
</gene>
<keyword evidence="3" id="KW-1185">Reference proteome</keyword>
<dbReference type="InterPro" id="IPR044730">
    <property type="entry name" value="RNase_H-like_dom_plant"/>
</dbReference>